<protein>
    <submittedName>
        <fullName evidence="2">Uncharacterized protein</fullName>
    </submittedName>
</protein>
<evidence type="ECO:0000313" key="2">
    <source>
        <dbReference type="EMBL" id="CBI04442.1"/>
    </source>
</evidence>
<gene>
    <name evidence="2" type="ORF">CARN5_2105</name>
</gene>
<sequence>MKGRLIMSEPMPPTLTEVIYDMLWASVAVVIVAILSIPLALAILAALALLVLPEAIGWHQSWAHILSELNRAGAPHALFSITKQLFVASWIFAFFAKLLVLPDEQNMVIQQRRFREKRNNGDVAARLNMPLRNASSRVSVDERKADESC</sequence>
<dbReference type="EMBL" id="CABP01000064">
    <property type="protein sequence ID" value="CBI04442.1"/>
    <property type="molecule type" value="Genomic_DNA"/>
</dbReference>
<accession>E6QB66</accession>
<keyword evidence="1" id="KW-0812">Transmembrane</keyword>
<name>E6QB66_9ZZZZ</name>
<keyword evidence="1" id="KW-0472">Membrane</keyword>
<reference evidence="2" key="1">
    <citation type="submission" date="2009-10" db="EMBL/GenBank/DDBJ databases">
        <title>Diversity of trophic interactions inside an arsenic-rich microbial ecosystem.</title>
        <authorList>
            <person name="Bertin P.N."/>
            <person name="Heinrich-Salmeron A."/>
            <person name="Pelletier E."/>
            <person name="Goulhen-Chollet F."/>
            <person name="Arsene-Ploetze F."/>
            <person name="Gallien S."/>
            <person name="Calteau A."/>
            <person name="Vallenet D."/>
            <person name="Casiot C."/>
            <person name="Chane-Woon-Ming B."/>
            <person name="Giloteaux L."/>
            <person name="Barakat M."/>
            <person name="Bonnefoy V."/>
            <person name="Bruneel O."/>
            <person name="Chandler M."/>
            <person name="Cleiss J."/>
            <person name="Duran R."/>
            <person name="Elbaz-Poulichet F."/>
            <person name="Fonknechten N."/>
            <person name="Lauga B."/>
            <person name="Mornico D."/>
            <person name="Ortet P."/>
            <person name="Schaeffer C."/>
            <person name="Siguier P."/>
            <person name="Alexander Thil Smith A."/>
            <person name="Van Dorsselaer A."/>
            <person name="Weissenbach J."/>
            <person name="Medigue C."/>
            <person name="Le Paslier D."/>
        </authorList>
    </citation>
    <scope>NUCLEOTIDE SEQUENCE</scope>
</reference>
<proteinExistence type="predicted"/>
<evidence type="ECO:0000256" key="1">
    <source>
        <dbReference type="SAM" id="Phobius"/>
    </source>
</evidence>
<keyword evidence="1" id="KW-1133">Transmembrane helix</keyword>
<dbReference type="AlphaFoldDB" id="E6QB66"/>
<feature type="transmembrane region" description="Helical" evidence="1">
    <location>
        <begin position="85"/>
        <end position="102"/>
    </location>
</feature>
<organism evidence="2">
    <name type="scientific">mine drainage metagenome</name>
    <dbReference type="NCBI Taxonomy" id="410659"/>
    <lineage>
        <taxon>unclassified sequences</taxon>
        <taxon>metagenomes</taxon>
        <taxon>ecological metagenomes</taxon>
    </lineage>
</organism>
<feature type="transmembrane region" description="Helical" evidence="1">
    <location>
        <begin position="21"/>
        <end position="52"/>
    </location>
</feature>
<comment type="caution">
    <text evidence="2">The sequence shown here is derived from an EMBL/GenBank/DDBJ whole genome shotgun (WGS) entry which is preliminary data.</text>
</comment>